<dbReference type="AlphaFoldDB" id="A0A9Q3VY22"/>
<evidence type="ECO:0000313" key="1">
    <source>
        <dbReference type="EMBL" id="MCD9879842.1"/>
    </source>
</evidence>
<reference evidence="1" key="1">
    <citation type="submission" date="2021-12" db="EMBL/GenBank/DDBJ databases">
        <authorList>
            <person name="Lee J.-H."/>
            <person name="Kim S.-B."/>
        </authorList>
    </citation>
    <scope>NUCLEOTIDE SEQUENCE</scope>
    <source>
        <strain evidence="1">NR30</strain>
    </source>
</reference>
<evidence type="ECO:0000313" key="2">
    <source>
        <dbReference type="Proteomes" id="UP001108029"/>
    </source>
</evidence>
<dbReference type="RefSeq" id="WP_232654780.1">
    <property type="nucleotide sequence ID" value="NZ_JAJSBI010000032.1"/>
</dbReference>
<dbReference type="Proteomes" id="UP001108029">
    <property type="component" value="Unassembled WGS sequence"/>
</dbReference>
<keyword evidence="2" id="KW-1185">Reference proteome</keyword>
<dbReference type="EMBL" id="JAJSBI010000032">
    <property type="protein sequence ID" value="MCD9879842.1"/>
    <property type="molecule type" value="Genomic_DNA"/>
</dbReference>
<gene>
    <name evidence="1" type="ORF">LJ657_41015</name>
</gene>
<proteinExistence type="predicted"/>
<protein>
    <submittedName>
        <fullName evidence="1">Uncharacterized protein</fullName>
    </submittedName>
</protein>
<name>A0A9Q3VY22_9ACTN</name>
<sequence>MSNRALQCKYGVTWSAVNKALTSAWPQPRTTTASARPSKLDPFTLLIDETLLSALWQRKPLFDEQGLLRVWGMTATV</sequence>
<accession>A0A9Q3VY22</accession>
<comment type="caution">
    <text evidence="1">The sequence shown here is derived from an EMBL/GenBank/DDBJ whole genome shotgun (WGS) entry which is preliminary data.</text>
</comment>
<organism evidence="1 2">
    <name type="scientific">Streptomyces guryensis</name>
    <dbReference type="NCBI Taxonomy" id="2886947"/>
    <lineage>
        <taxon>Bacteria</taxon>
        <taxon>Bacillati</taxon>
        <taxon>Actinomycetota</taxon>
        <taxon>Actinomycetes</taxon>
        <taxon>Kitasatosporales</taxon>
        <taxon>Streptomycetaceae</taxon>
        <taxon>Streptomyces</taxon>
    </lineage>
</organism>